<evidence type="ECO:0000256" key="1">
    <source>
        <dbReference type="ARBA" id="ARBA00022723"/>
    </source>
</evidence>
<evidence type="ECO:0000256" key="3">
    <source>
        <dbReference type="ARBA" id="ARBA00022833"/>
    </source>
</evidence>
<dbReference type="AlphaFoldDB" id="A0A9D5C0R5"/>
<gene>
    <name evidence="6" type="ORF">J5N97_029423</name>
</gene>
<dbReference type="GO" id="GO:0061630">
    <property type="term" value="F:ubiquitin protein ligase activity"/>
    <property type="evidence" value="ECO:0007669"/>
    <property type="project" value="TreeGrafter"/>
</dbReference>
<name>A0A9D5C0R5_9LILI</name>
<dbReference type="InterPro" id="IPR001841">
    <property type="entry name" value="Znf_RING"/>
</dbReference>
<evidence type="ECO:0000259" key="5">
    <source>
        <dbReference type="PROSITE" id="PS50089"/>
    </source>
</evidence>
<evidence type="ECO:0000313" key="6">
    <source>
        <dbReference type="EMBL" id="KAJ0964301.1"/>
    </source>
</evidence>
<dbReference type="Pfam" id="PF13639">
    <property type="entry name" value="zf-RING_2"/>
    <property type="match status" value="1"/>
</dbReference>
<dbReference type="GO" id="GO:0008270">
    <property type="term" value="F:zinc ion binding"/>
    <property type="evidence" value="ECO:0007669"/>
    <property type="project" value="UniProtKB-KW"/>
</dbReference>
<dbReference type="EMBL" id="JAGGNH010000009">
    <property type="protein sequence ID" value="KAJ0964301.1"/>
    <property type="molecule type" value="Genomic_DNA"/>
</dbReference>
<keyword evidence="1" id="KW-0479">Metal-binding</keyword>
<comment type="caution">
    <text evidence="6">The sequence shown here is derived from an EMBL/GenBank/DDBJ whole genome shotgun (WGS) entry which is preliminary data.</text>
</comment>
<protein>
    <recommendedName>
        <fullName evidence="5">RING-type domain-containing protein</fullName>
    </recommendedName>
</protein>
<dbReference type="SMART" id="SM00744">
    <property type="entry name" value="RINGv"/>
    <property type="match status" value="1"/>
</dbReference>
<evidence type="ECO:0000313" key="7">
    <source>
        <dbReference type="Proteomes" id="UP001085076"/>
    </source>
</evidence>
<keyword evidence="7" id="KW-1185">Reference proteome</keyword>
<reference evidence="6" key="1">
    <citation type="submission" date="2021-03" db="EMBL/GenBank/DDBJ databases">
        <authorList>
            <person name="Li Z."/>
            <person name="Yang C."/>
        </authorList>
    </citation>
    <scope>NUCLEOTIDE SEQUENCE</scope>
    <source>
        <strain evidence="6">Dzin_1.0</strain>
        <tissue evidence="6">Leaf</tissue>
    </source>
</reference>
<dbReference type="Proteomes" id="UP001085076">
    <property type="component" value="Miscellaneous, Linkage group lg09"/>
</dbReference>
<dbReference type="PROSITE" id="PS50089">
    <property type="entry name" value="ZF_RING_2"/>
    <property type="match status" value="1"/>
</dbReference>
<dbReference type="InterPro" id="IPR011016">
    <property type="entry name" value="Znf_RING-CH"/>
</dbReference>
<accession>A0A9D5C0R5</accession>
<dbReference type="InterPro" id="IPR013083">
    <property type="entry name" value="Znf_RING/FYVE/PHD"/>
</dbReference>
<dbReference type="SUPFAM" id="SSF57850">
    <property type="entry name" value="RING/U-box"/>
    <property type="match status" value="1"/>
</dbReference>
<dbReference type="PANTHER" id="PTHR45969:SF33">
    <property type="entry name" value="RING ZINC FINGER PROTEIN-RELATED"/>
    <property type="match status" value="1"/>
</dbReference>
<dbReference type="GO" id="GO:0016567">
    <property type="term" value="P:protein ubiquitination"/>
    <property type="evidence" value="ECO:0007669"/>
    <property type="project" value="TreeGrafter"/>
</dbReference>
<sequence length="140" mass="16335">MAENSTIIEKALPVIIYKEVLVSETSHEGCCSVCLDEFEMMDKVRWITGCRHVFHRRCIDRWIDSGHRTCPLCRAPLFSDEVQEELKDEVSETNSEHYFRKRLFRKRVSNPPFSIDLSLSESKISKNMLIRSSFEKSSTT</sequence>
<reference evidence="6" key="2">
    <citation type="journal article" date="2022" name="Hortic Res">
        <title>The genome of Dioscorea zingiberensis sheds light on the biosynthesis, origin and evolution of the medicinally important diosgenin saponins.</title>
        <authorList>
            <person name="Li Y."/>
            <person name="Tan C."/>
            <person name="Li Z."/>
            <person name="Guo J."/>
            <person name="Li S."/>
            <person name="Chen X."/>
            <person name="Wang C."/>
            <person name="Dai X."/>
            <person name="Yang H."/>
            <person name="Song W."/>
            <person name="Hou L."/>
            <person name="Xu J."/>
            <person name="Tong Z."/>
            <person name="Xu A."/>
            <person name="Yuan X."/>
            <person name="Wang W."/>
            <person name="Yang Q."/>
            <person name="Chen L."/>
            <person name="Sun Z."/>
            <person name="Wang K."/>
            <person name="Pan B."/>
            <person name="Chen J."/>
            <person name="Bao Y."/>
            <person name="Liu F."/>
            <person name="Qi X."/>
            <person name="Gang D.R."/>
            <person name="Wen J."/>
            <person name="Li J."/>
        </authorList>
    </citation>
    <scope>NUCLEOTIDE SEQUENCE</scope>
    <source>
        <strain evidence="6">Dzin_1.0</strain>
    </source>
</reference>
<dbReference type="Gene3D" id="3.30.40.10">
    <property type="entry name" value="Zinc/RING finger domain, C3HC4 (zinc finger)"/>
    <property type="match status" value="1"/>
</dbReference>
<feature type="domain" description="RING-type" evidence="5">
    <location>
        <begin position="31"/>
        <end position="74"/>
    </location>
</feature>
<keyword evidence="3" id="KW-0862">Zinc</keyword>
<organism evidence="6 7">
    <name type="scientific">Dioscorea zingiberensis</name>
    <dbReference type="NCBI Taxonomy" id="325984"/>
    <lineage>
        <taxon>Eukaryota</taxon>
        <taxon>Viridiplantae</taxon>
        <taxon>Streptophyta</taxon>
        <taxon>Embryophyta</taxon>
        <taxon>Tracheophyta</taxon>
        <taxon>Spermatophyta</taxon>
        <taxon>Magnoliopsida</taxon>
        <taxon>Liliopsida</taxon>
        <taxon>Dioscoreales</taxon>
        <taxon>Dioscoreaceae</taxon>
        <taxon>Dioscorea</taxon>
    </lineage>
</organism>
<dbReference type="OrthoDB" id="8062037at2759"/>
<dbReference type="PANTHER" id="PTHR45969">
    <property type="entry name" value="RING ZINC FINGER PROTEIN-RELATED"/>
    <property type="match status" value="1"/>
</dbReference>
<proteinExistence type="predicted"/>
<dbReference type="SMART" id="SM00184">
    <property type="entry name" value="RING"/>
    <property type="match status" value="1"/>
</dbReference>
<keyword evidence="2 4" id="KW-0863">Zinc-finger</keyword>
<evidence type="ECO:0000256" key="2">
    <source>
        <dbReference type="ARBA" id="ARBA00022771"/>
    </source>
</evidence>
<evidence type="ECO:0000256" key="4">
    <source>
        <dbReference type="PROSITE-ProRule" id="PRU00175"/>
    </source>
</evidence>